<accession>A0ACD0NM16</accession>
<proteinExistence type="predicted"/>
<evidence type="ECO:0000313" key="2">
    <source>
        <dbReference type="Proteomes" id="UP000245626"/>
    </source>
</evidence>
<sequence length="1179" mass="129061">MSSNPPHQSRGILIANRSEIALRLQRTYHLFPLDEVHPFGFKTFSVHTKSEAQSLHVLESDKALLLPKDGPSAYLDSESLVSLAKQNGCWAVAPGYGFLSEDASFARLVEDRGLVFLGPTPDQLETLGDKIKARSLASKLGIPTLPGTRHSDLPSSEEGEDLERVLSFVREVIHSNQARGGGQVKIMLKAASGGGGRGIRLVRIHPDFEEQELVKAFRECSREARAYFGDSRVYAELYLEKAKHVEVQILGDGQGGVCHFFERECSLQRRNQKLVEIAPCPGLDPELRRSLISAAIRMAKEVRYRSLGTFEFLVDPSERGAFYFMEVNPRIQVEHTVTEQVTGHDLVALQLKVALGSSLEDLGLSLPLLFPRQTSIQFRINAETFSADGSALPQSGRISTFNVPSGLNLRLDTACHSPIPGSVGQYRVDPLFDSLLAKLIVTAPCFASALALAKRSLDQTVIRGCKTNKSFHQALVKRLQEGRGSASDIYTSTVMEEFTSLYQHSKEFEKIQEEDEEKEDENGQRDLAEAETERREAPEGTKAIELPISGIILSIKVSNGDRVTRGQEVAIVEAMKMEHVVRAEEEGTVQSLLVKEGETALADQPILFYQPLDPDHVDRGSEEGGQGGSLSSMTEFDLNEIRPELAEVEERKSHLTDRMRAEAVAKRHGLGYLTARENLVQLVDGGSFIEYGDLVMAAQRARYDEEKLKRETSGDGILTGWATIESQPVAVVLGDYLVLAGTQGHFHHLKLDRIFRSVLDNPAPLVFYAEGGGGRPGDTDIPTVVAGLNTPSFALLGTIRAKGIPTIGVANGYVFAGNAALLGCCDLVIGTRGGEEVRVQKKRGKTSIGMGGPPMIEGGGLGRFHADQVGPSSIHAENGGIDILVPSEKEATLTARRLVSMFHQTSQKDWKYTSNPILLRHAVPRSSERKRVYDVRSILLNLVDDQSFLELGRDWGKSLVTGFARIEGKAVGILASNPDSPLGGAIDVQSALKASRLIKLLTRTRSMHLVSLCDTPGFMVGPEFEKSAQAGGSFRIFGEWFAESMDFQRSGGRIFAIALRNAYGLGAQAMMGGSTQENFFSTSWPSASFGAMGLEGAVRLSMRKELASIKDPEQRNQAEKRMIQALYKRGEAINMATFAEIDTVIDPASTRSWIVQGMKMVGERIPSFKLMGSRHSTKL</sequence>
<evidence type="ECO:0000313" key="1">
    <source>
        <dbReference type="EMBL" id="PWN46837.1"/>
    </source>
</evidence>
<dbReference type="Proteomes" id="UP000245626">
    <property type="component" value="Unassembled WGS sequence"/>
</dbReference>
<gene>
    <name evidence="1" type="ORF">IE53DRAFT_382585</name>
</gene>
<dbReference type="EMBL" id="KZ820680">
    <property type="protein sequence ID" value="PWN46837.1"/>
    <property type="molecule type" value="Genomic_DNA"/>
</dbReference>
<organism evidence="1 2">
    <name type="scientific">Violaceomyces palustris</name>
    <dbReference type="NCBI Taxonomy" id="1673888"/>
    <lineage>
        <taxon>Eukaryota</taxon>
        <taxon>Fungi</taxon>
        <taxon>Dikarya</taxon>
        <taxon>Basidiomycota</taxon>
        <taxon>Ustilaginomycotina</taxon>
        <taxon>Ustilaginomycetes</taxon>
        <taxon>Violaceomycetales</taxon>
        <taxon>Violaceomycetaceae</taxon>
        <taxon>Violaceomyces</taxon>
    </lineage>
</organism>
<keyword evidence="2" id="KW-1185">Reference proteome</keyword>
<reference evidence="1 2" key="1">
    <citation type="journal article" date="2018" name="Mol. Biol. Evol.">
        <title>Broad Genomic Sampling Reveals a Smut Pathogenic Ancestry of the Fungal Clade Ustilaginomycotina.</title>
        <authorList>
            <person name="Kijpornyongpan T."/>
            <person name="Mondo S.J."/>
            <person name="Barry K."/>
            <person name="Sandor L."/>
            <person name="Lee J."/>
            <person name="Lipzen A."/>
            <person name="Pangilinan J."/>
            <person name="LaButti K."/>
            <person name="Hainaut M."/>
            <person name="Henrissat B."/>
            <person name="Grigoriev I.V."/>
            <person name="Spatafora J.W."/>
            <person name="Aime M.C."/>
        </authorList>
    </citation>
    <scope>NUCLEOTIDE SEQUENCE [LARGE SCALE GENOMIC DNA]</scope>
    <source>
        <strain evidence="1 2">SA 807</strain>
    </source>
</reference>
<protein>
    <submittedName>
        <fullName evidence="1">ClpP/crotonase</fullName>
    </submittedName>
</protein>
<name>A0ACD0NM16_9BASI</name>